<evidence type="ECO:0000313" key="2">
    <source>
        <dbReference type="Proteomes" id="UP000032680"/>
    </source>
</evidence>
<gene>
    <name evidence="1" type="ORF">Asru_0536_02</name>
</gene>
<dbReference type="EMBL" id="BANB01000536">
    <property type="protein sequence ID" value="GAN77947.1"/>
    <property type="molecule type" value="Genomic_DNA"/>
</dbReference>
<organism evidence="1 2">
    <name type="scientific">Acidisphaera rubrifaciens HS-AP3</name>
    <dbReference type="NCBI Taxonomy" id="1231350"/>
    <lineage>
        <taxon>Bacteria</taxon>
        <taxon>Pseudomonadati</taxon>
        <taxon>Pseudomonadota</taxon>
        <taxon>Alphaproteobacteria</taxon>
        <taxon>Acetobacterales</taxon>
        <taxon>Acetobacteraceae</taxon>
        <taxon>Acidisphaera</taxon>
    </lineage>
</organism>
<dbReference type="RefSeq" id="WP_158322861.1">
    <property type="nucleotide sequence ID" value="NZ_BANB01000536.1"/>
</dbReference>
<dbReference type="Proteomes" id="UP000032680">
    <property type="component" value="Unassembled WGS sequence"/>
</dbReference>
<sequence>MFGARLVIWLGLPLGALALAVSMTMLLSWEHGFDLCATWLAPALPYCAR</sequence>
<proteinExistence type="predicted"/>
<name>A0A0D6P8F0_9PROT</name>
<keyword evidence="2" id="KW-1185">Reference proteome</keyword>
<evidence type="ECO:0000313" key="1">
    <source>
        <dbReference type="EMBL" id="GAN77947.1"/>
    </source>
</evidence>
<protein>
    <submittedName>
        <fullName evidence="1">Uncharacterized protein</fullName>
    </submittedName>
</protein>
<dbReference type="AlphaFoldDB" id="A0A0D6P8F0"/>
<comment type="caution">
    <text evidence="1">The sequence shown here is derived from an EMBL/GenBank/DDBJ whole genome shotgun (WGS) entry which is preliminary data.</text>
</comment>
<reference evidence="1 2" key="1">
    <citation type="submission" date="2012-11" db="EMBL/GenBank/DDBJ databases">
        <title>Whole genome sequence of Acidisphaera rubrifaciens HS-AP3.</title>
        <authorList>
            <person name="Azuma Y."/>
            <person name="Higashiura N."/>
            <person name="Hirakawa H."/>
            <person name="Matsushita K."/>
        </authorList>
    </citation>
    <scope>NUCLEOTIDE SEQUENCE [LARGE SCALE GENOMIC DNA]</scope>
    <source>
        <strain evidence="1 2">HS-AP3</strain>
    </source>
</reference>
<accession>A0A0D6P8F0</accession>